<proteinExistence type="predicted"/>
<comment type="caution">
    <text evidence="2">The sequence shown here is derived from an EMBL/GenBank/DDBJ whole genome shotgun (WGS) entry which is preliminary data.</text>
</comment>
<evidence type="ECO:0000256" key="1">
    <source>
        <dbReference type="SAM" id="MobiDB-lite"/>
    </source>
</evidence>
<name>A0AAD3DFM4_9STRA</name>
<gene>
    <name evidence="2" type="ORF">CTEN210_18245</name>
</gene>
<organism evidence="2 3">
    <name type="scientific">Chaetoceros tenuissimus</name>
    <dbReference type="NCBI Taxonomy" id="426638"/>
    <lineage>
        <taxon>Eukaryota</taxon>
        <taxon>Sar</taxon>
        <taxon>Stramenopiles</taxon>
        <taxon>Ochrophyta</taxon>
        <taxon>Bacillariophyta</taxon>
        <taxon>Coscinodiscophyceae</taxon>
        <taxon>Chaetocerotophycidae</taxon>
        <taxon>Chaetocerotales</taxon>
        <taxon>Chaetocerotaceae</taxon>
        <taxon>Chaetoceros</taxon>
    </lineage>
</organism>
<protein>
    <submittedName>
        <fullName evidence="2">Uncharacterized protein</fullName>
    </submittedName>
</protein>
<dbReference type="EMBL" id="BLLK01000075">
    <property type="protein sequence ID" value="GFH61769.1"/>
    <property type="molecule type" value="Genomic_DNA"/>
</dbReference>
<evidence type="ECO:0000313" key="3">
    <source>
        <dbReference type="Proteomes" id="UP001054902"/>
    </source>
</evidence>
<keyword evidence="3" id="KW-1185">Reference proteome</keyword>
<sequence length="301" mass="33415">MYRKFNNNSDTSHAESNQDKLETLLSAIEGTTTSKMDQNFAEVGTAIGRHHLNGYMSSNSSSKSPHGIHKEPLNKGQCLMNAPVAAQHHSADPTTTSLLNAPVNRSGFEFLGKHSPSPQSAKNDSFQHGAKGLFQNDDMESILHQRENKSRRLRTIGPPRTIFADMPEDSTVKGISFECTGAENTNDGRDDISNSSLDFIRAALLGLTTTSQVEEANSSIPAIAWNNPFTDMTSTSALINNDILISNLLKQLLESHVTSSHDFFHALLPYNTSDFPDMMFHPPTSHYFRLYFYNKPLKRKI</sequence>
<evidence type="ECO:0000313" key="2">
    <source>
        <dbReference type="EMBL" id="GFH61769.1"/>
    </source>
</evidence>
<accession>A0AAD3DFM4</accession>
<dbReference type="AlphaFoldDB" id="A0AAD3DFM4"/>
<reference evidence="2 3" key="1">
    <citation type="journal article" date="2021" name="Sci. Rep.">
        <title>The genome of the diatom Chaetoceros tenuissimus carries an ancient integrated fragment of an extant virus.</title>
        <authorList>
            <person name="Hongo Y."/>
            <person name="Kimura K."/>
            <person name="Takaki Y."/>
            <person name="Yoshida Y."/>
            <person name="Baba S."/>
            <person name="Kobayashi G."/>
            <person name="Nagasaki K."/>
            <person name="Hano T."/>
            <person name="Tomaru Y."/>
        </authorList>
    </citation>
    <scope>NUCLEOTIDE SEQUENCE [LARGE SCALE GENOMIC DNA]</scope>
    <source>
        <strain evidence="2 3">NIES-3715</strain>
    </source>
</reference>
<dbReference type="Proteomes" id="UP001054902">
    <property type="component" value="Unassembled WGS sequence"/>
</dbReference>
<feature type="compositionally biased region" description="Polar residues" evidence="1">
    <location>
        <begin position="116"/>
        <end position="126"/>
    </location>
</feature>
<feature type="region of interest" description="Disordered" evidence="1">
    <location>
        <begin position="113"/>
        <end position="138"/>
    </location>
</feature>